<dbReference type="GO" id="GO:0003676">
    <property type="term" value="F:nucleic acid binding"/>
    <property type="evidence" value="ECO:0007669"/>
    <property type="project" value="InterPro"/>
</dbReference>
<evidence type="ECO:0000256" key="1">
    <source>
        <dbReference type="SAM" id="MobiDB-lite"/>
    </source>
</evidence>
<reference evidence="3 4" key="1">
    <citation type="journal article" date="2020" name="Biotechnol. Biofuels">
        <title>New insights from the biogas microbiome by comprehensive genome-resolved metagenomics of nearly 1600 species originating from multiple anaerobic digesters.</title>
        <authorList>
            <person name="Campanaro S."/>
            <person name="Treu L."/>
            <person name="Rodriguez-R L.M."/>
            <person name="Kovalovszki A."/>
            <person name="Ziels R.M."/>
            <person name="Maus I."/>
            <person name="Zhu X."/>
            <person name="Kougias P.G."/>
            <person name="Basile A."/>
            <person name="Luo G."/>
            <person name="Schluter A."/>
            <person name="Konstantinidis K.T."/>
            <person name="Angelidaki I."/>
        </authorList>
    </citation>
    <scope>NUCLEOTIDE SEQUENCE [LARGE SCALE GENOMIC DNA]</scope>
    <source>
        <strain evidence="3">AS27yjCOA_65</strain>
    </source>
</reference>
<dbReference type="InterPro" id="IPR011129">
    <property type="entry name" value="CSD"/>
</dbReference>
<gene>
    <name evidence="3" type="ORF">GYA55_08740</name>
</gene>
<dbReference type="PROSITE" id="PS51857">
    <property type="entry name" value="CSD_2"/>
    <property type="match status" value="1"/>
</dbReference>
<sequence>MSETHKGVVKWFNDAKGFGFIESAEGDVFVHYSAIEWEGFKTLKDGEEVVYKVEKGPKGLHAKEVKRLKAPTSQGAEKPKGLAASIEKEITSDNQEIETDISVEVSDEAITSAEKSA</sequence>
<name>A0A7X9FSS8_9DELT</name>
<dbReference type="Pfam" id="PF00313">
    <property type="entry name" value="CSD"/>
    <property type="match status" value="1"/>
</dbReference>
<dbReference type="CDD" id="cd04458">
    <property type="entry name" value="CSP_CDS"/>
    <property type="match status" value="1"/>
</dbReference>
<feature type="compositionally biased region" description="Acidic residues" evidence="1">
    <location>
        <begin position="97"/>
        <end position="107"/>
    </location>
</feature>
<dbReference type="SUPFAM" id="SSF50249">
    <property type="entry name" value="Nucleic acid-binding proteins"/>
    <property type="match status" value="1"/>
</dbReference>
<dbReference type="AlphaFoldDB" id="A0A7X9FSS8"/>
<dbReference type="PRINTS" id="PR00050">
    <property type="entry name" value="COLDSHOCK"/>
</dbReference>
<proteinExistence type="predicted"/>
<dbReference type="SMART" id="SM00357">
    <property type="entry name" value="CSP"/>
    <property type="match status" value="1"/>
</dbReference>
<comment type="caution">
    <text evidence="3">The sequence shown here is derived from an EMBL/GenBank/DDBJ whole genome shotgun (WGS) entry which is preliminary data.</text>
</comment>
<organism evidence="3 4">
    <name type="scientific">SAR324 cluster bacterium</name>
    <dbReference type="NCBI Taxonomy" id="2024889"/>
    <lineage>
        <taxon>Bacteria</taxon>
        <taxon>Deltaproteobacteria</taxon>
        <taxon>SAR324 cluster</taxon>
    </lineage>
</organism>
<evidence type="ECO:0000313" key="3">
    <source>
        <dbReference type="EMBL" id="NMC63243.1"/>
    </source>
</evidence>
<dbReference type="PANTHER" id="PTHR11544">
    <property type="entry name" value="COLD SHOCK DOMAIN CONTAINING PROTEINS"/>
    <property type="match status" value="1"/>
</dbReference>
<dbReference type="InterPro" id="IPR002059">
    <property type="entry name" value="CSP_DNA-bd"/>
</dbReference>
<dbReference type="InterPro" id="IPR012340">
    <property type="entry name" value="NA-bd_OB-fold"/>
</dbReference>
<dbReference type="EMBL" id="JAAZON010000391">
    <property type="protein sequence ID" value="NMC63243.1"/>
    <property type="molecule type" value="Genomic_DNA"/>
</dbReference>
<dbReference type="InterPro" id="IPR050181">
    <property type="entry name" value="Cold_shock_domain"/>
</dbReference>
<evidence type="ECO:0000259" key="2">
    <source>
        <dbReference type="PROSITE" id="PS51857"/>
    </source>
</evidence>
<accession>A0A7X9FSS8</accession>
<protein>
    <submittedName>
        <fullName evidence="3">Cold shock domain-containing protein</fullName>
    </submittedName>
</protein>
<dbReference type="Proteomes" id="UP000524246">
    <property type="component" value="Unassembled WGS sequence"/>
</dbReference>
<feature type="domain" description="CSD" evidence="2">
    <location>
        <begin position="4"/>
        <end position="67"/>
    </location>
</feature>
<feature type="region of interest" description="Disordered" evidence="1">
    <location>
        <begin position="97"/>
        <end position="117"/>
    </location>
</feature>
<evidence type="ECO:0000313" key="4">
    <source>
        <dbReference type="Proteomes" id="UP000524246"/>
    </source>
</evidence>
<dbReference type="Gene3D" id="2.40.50.140">
    <property type="entry name" value="Nucleic acid-binding proteins"/>
    <property type="match status" value="1"/>
</dbReference>